<proteinExistence type="predicted"/>
<accession>A0A5E6MC26</accession>
<protein>
    <submittedName>
        <fullName evidence="1">Uncharacterized protein</fullName>
    </submittedName>
</protein>
<gene>
    <name evidence="1" type="ORF">MAMT_01494</name>
</gene>
<evidence type="ECO:0000313" key="2">
    <source>
        <dbReference type="Proteomes" id="UP000334923"/>
    </source>
</evidence>
<dbReference type="EMBL" id="CABFVA020000079">
    <property type="protein sequence ID" value="VVM06995.1"/>
    <property type="molecule type" value="Genomic_DNA"/>
</dbReference>
<dbReference type="InterPro" id="IPR021795">
    <property type="entry name" value="DUF3363"/>
</dbReference>
<dbReference type="Proteomes" id="UP000334923">
    <property type="component" value="Unassembled WGS sequence"/>
</dbReference>
<evidence type="ECO:0000313" key="1">
    <source>
        <dbReference type="EMBL" id="VVM06995.1"/>
    </source>
</evidence>
<dbReference type="AlphaFoldDB" id="A0A5E6MC26"/>
<organism evidence="1 2">
    <name type="scientific">Methylacidimicrobium tartarophylax</name>
    <dbReference type="NCBI Taxonomy" id="1041768"/>
    <lineage>
        <taxon>Bacteria</taxon>
        <taxon>Pseudomonadati</taxon>
        <taxon>Verrucomicrobiota</taxon>
        <taxon>Methylacidimicrobium</taxon>
    </lineage>
</organism>
<reference evidence="1 2" key="1">
    <citation type="submission" date="2019-09" db="EMBL/GenBank/DDBJ databases">
        <authorList>
            <person name="Cremers G."/>
        </authorList>
    </citation>
    <scope>NUCLEOTIDE SEQUENCE [LARGE SCALE GENOMIC DNA]</scope>
    <source>
        <strain evidence="1">4A</strain>
    </source>
</reference>
<keyword evidence="2" id="KW-1185">Reference proteome</keyword>
<sequence>MFRIWLVLDLALSLFCRLRTAERDRLDLASGRFALIEKSCEFTLLPWRPVLECNLGREVSGVARGETISRTLGRQRRGLSIS</sequence>
<name>A0A5E6MC26_9BACT</name>
<dbReference type="Pfam" id="PF11843">
    <property type="entry name" value="DUF3363"/>
    <property type="match status" value="1"/>
</dbReference>